<evidence type="ECO:0000313" key="3">
    <source>
        <dbReference type="Proteomes" id="UP001189429"/>
    </source>
</evidence>
<sequence>MAPGSKKKTTHPAGETKWSESQLRAAGVLLPKKSQDTTSKVDRPSECARAYALRDQVLSALVRGDNLRLYPLLRSLGQLRVTRQVLAVTGIGHLVADASLWRRSPHPRAVIFSMVLKQKWLLDVRGTDSLDILGADVRGELKGFKNESFLCTVNVWADVLEEMDSPPMLCRLRQRLGLILTLRGFDHISHLGGSTAEELDGVIDSPALRAATRRLLARAALIQPRAIELAPAEPAPPSVSSAEGFADTISPQVVRELEDHVSAELNSMGIVNFDRDAKPMDVIRRLAAAKARGQNPHSVLQERVCLLKTESARASLASVSSALKAWHAFAVHILGMPAQTTLPPRSETQACEFLAIFRSGKTASNYIGYVKWTCVHLNLDVSWHGGAVRQTLAGVHKRSLRYTGGPARVAHLLTSAVLNKVIQLADAARLCNGFQELVVISWAFLLRVRAADKKLSAGVQWHEARGAAEELEESEPSHRKLAQERHESGAPDSGPSLVITPHTYELEDWELVEERGKQLEDGINQLAQTLLVAKAAEGRQSRRREQVANKAAIRGGSSRTQVLIPFVVAMLTVQLSLVFGDSEQAELFFPGGAAEWGARSGALGSDGEAPSQPHSYFRVVDGRRGLGGRISSGGCSGGLLLPQSASNFSGAFAVT</sequence>
<feature type="region of interest" description="Disordered" evidence="1">
    <location>
        <begin position="1"/>
        <end position="22"/>
    </location>
</feature>
<reference evidence="2" key="1">
    <citation type="submission" date="2023-10" db="EMBL/GenBank/DDBJ databases">
        <authorList>
            <person name="Chen Y."/>
            <person name="Shah S."/>
            <person name="Dougan E. K."/>
            <person name="Thang M."/>
            <person name="Chan C."/>
        </authorList>
    </citation>
    <scope>NUCLEOTIDE SEQUENCE [LARGE SCALE GENOMIC DNA]</scope>
</reference>
<dbReference type="EMBL" id="CAUYUJ010004473">
    <property type="protein sequence ID" value="CAK0809753.1"/>
    <property type="molecule type" value="Genomic_DNA"/>
</dbReference>
<gene>
    <name evidence="2" type="ORF">PCOR1329_LOCUS14916</name>
</gene>
<feature type="region of interest" description="Disordered" evidence="1">
    <location>
        <begin position="466"/>
        <end position="497"/>
    </location>
</feature>
<organism evidence="2 3">
    <name type="scientific">Prorocentrum cordatum</name>
    <dbReference type="NCBI Taxonomy" id="2364126"/>
    <lineage>
        <taxon>Eukaryota</taxon>
        <taxon>Sar</taxon>
        <taxon>Alveolata</taxon>
        <taxon>Dinophyceae</taxon>
        <taxon>Prorocentrales</taxon>
        <taxon>Prorocentraceae</taxon>
        <taxon>Prorocentrum</taxon>
    </lineage>
</organism>
<evidence type="ECO:0000313" key="2">
    <source>
        <dbReference type="EMBL" id="CAK0809753.1"/>
    </source>
</evidence>
<feature type="compositionally biased region" description="Basic residues" evidence="1">
    <location>
        <begin position="1"/>
        <end position="10"/>
    </location>
</feature>
<accession>A0ABN9R0W8</accession>
<name>A0ABN9R0W8_9DINO</name>
<comment type="caution">
    <text evidence="2">The sequence shown here is derived from an EMBL/GenBank/DDBJ whole genome shotgun (WGS) entry which is preliminary data.</text>
</comment>
<feature type="compositionally biased region" description="Basic and acidic residues" evidence="1">
    <location>
        <begin position="475"/>
        <end position="489"/>
    </location>
</feature>
<keyword evidence="3" id="KW-1185">Reference proteome</keyword>
<dbReference type="Proteomes" id="UP001189429">
    <property type="component" value="Unassembled WGS sequence"/>
</dbReference>
<proteinExistence type="predicted"/>
<evidence type="ECO:0000256" key="1">
    <source>
        <dbReference type="SAM" id="MobiDB-lite"/>
    </source>
</evidence>
<protein>
    <submittedName>
        <fullName evidence="2">Uncharacterized protein</fullName>
    </submittedName>
</protein>